<protein>
    <recommendedName>
        <fullName evidence="2">HTH cro/C1-type domain-containing protein</fullName>
    </recommendedName>
</protein>
<sequence length="149" mass="17171">MFEEKIWKDIITTIGEKIKQLRSEKGLSQEKLAEKLNVSRSAIAKWETDGGIPEIDNLLQLSIVFGVSLDELVRNTRGQNNSKEADKYSENHDFGNQCYDIELAGWNDGVYGVYILIEDKDFLYYRYSDKANTIDREKICHSCFASYGR</sequence>
<keyword evidence="1" id="KW-0238">DNA-binding</keyword>
<evidence type="ECO:0000259" key="2">
    <source>
        <dbReference type="PROSITE" id="PS50943"/>
    </source>
</evidence>
<dbReference type="EMBL" id="AWYA01000078">
    <property type="protein sequence ID" value="KIC04844.1"/>
    <property type="molecule type" value="Genomic_DNA"/>
</dbReference>
<gene>
    <name evidence="3" type="ORF">LRN_0574</name>
</gene>
<dbReference type="AlphaFoldDB" id="A0A837DVK6"/>
<dbReference type="PROSITE" id="PS50943">
    <property type="entry name" value="HTH_CROC1"/>
    <property type="match status" value="1"/>
</dbReference>
<dbReference type="GO" id="GO:0003677">
    <property type="term" value="F:DNA binding"/>
    <property type="evidence" value="ECO:0007669"/>
    <property type="project" value="UniProtKB-KW"/>
</dbReference>
<comment type="caution">
    <text evidence="3">The sequence shown here is derived from an EMBL/GenBank/DDBJ whole genome shotgun (WGS) entry which is preliminary data.</text>
</comment>
<dbReference type="Proteomes" id="UP000031011">
    <property type="component" value="Unassembled WGS sequence"/>
</dbReference>
<reference evidence="3 4" key="1">
    <citation type="journal article" date="2015" name="BMC Microbiol.">
        <title>Lactobacillus ruminis strains cluster according to their mammalian gut source.</title>
        <authorList>
            <person name="O' Donnell M.M."/>
            <person name="Harris H.M."/>
            <person name="Lynch D.B."/>
            <person name="Ross R.P."/>
            <person name="O'Toole P.W."/>
        </authorList>
    </citation>
    <scope>NUCLEOTIDE SEQUENCE [LARGE SCALE GENOMIC DNA]</scope>
    <source>
        <strain evidence="3 4">DPC 6832</strain>
    </source>
</reference>
<dbReference type="SUPFAM" id="SSF47413">
    <property type="entry name" value="lambda repressor-like DNA-binding domains"/>
    <property type="match status" value="1"/>
</dbReference>
<dbReference type="InterPro" id="IPR010982">
    <property type="entry name" value="Lambda_DNA-bd_dom_sf"/>
</dbReference>
<feature type="domain" description="HTH cro/C1-type" evidence="2">
    <location>
        <begin position="18"/>
        <end position="72"/>
    </location>
</feature>
<dbReference type="Pfam" id="PF01381">
    <property type="entry name" value="HTH_3"/>
    <property type="match status" value="1"/>
</dbReference>
<dbReference type="PANTHER" id="PTHR46558">
    <property type="entry name" value="TRACRIPTIONAL REGULATORY PROTEIN-RELATED-RELATED"/>
    <property type="match status" value="1"/>
</dbReference>
<dbReference type="InterPro" id="IPR001387">
    <property type="entry name" value="Cro/C1-type_HTH"/>
</dbReference>
<evidence type="ECO:0000256" key="1">
    <source>
        <dbReference type="ARBA" id="ARBA00023125"/>
    </source>
</evidence>
<name>A0A837DVK6_9LACO</name>
<dbReference type="PANTHER" id="PTHR46558:SF4">
    <property type="entry name" value="DNA-BIDING PHAGE PROTEIN"/>
    <property type="match status" value="1"/>
</dbReference>
<evidence type="ECO:0000313" key="3">
    <source>
        <dbReference type="EMBL" id="KIC04844.1"/>
    </source>
</evidence>
<dbReference type="Gene3D" id="1.10.260.40">
    <property type="entry name" value="lambda repressor-like DNA-binding domains"/>
    <property type="match status" value="1"/>
</dbReference>
<proteinExistence type="predicted"/>
<dbReference type="CDD" id="cd00093">
    <property type="entry name" value="HTH_XRE"/>
    <property type="match status" value="1"/>
</dbReference>
<evidence type="ECO:0000313" key="4">
    <source>
        <dbReference type="Proteomes" id="UP000031011"/>
    </source>
</evidence>
<accession>A0A837DVK6</accession>
<organism evidence="3 4">
    <name type="scientific">Ligilactobacillus ruminis DPC 6832</name>
    <dbReference type="NCBI Taxonomy" id="1402208"/>
    <lineage>
        <taxon>Bacteria</taxon>
        <taxon>Bacillati</taxon>
        <taxon>Bacillota</taxon>
        <taxon>Bacilli</taxon>
        <taxon>Lactobacillales</taxon>
        <taxon>Lactobacillaceae</taxon>
        <taxon>Ligilactobacillus</taxon>
    </lineage>
</organism>
<dbReference type="SMART" id="SM00530">
    <property type="entry name" value="HTH_XRE"/>
    <property type="match status" value="1"/>
</dbReference>